<dbReference type="SUPFAM" id="SSF49899">
    <property type="entry name" value="Concanavalin A-like lectins/glucanases"/>
    <property type="match status" value="1"/>
</dbReference>
<protein>
    <recommendedName>
        <fullName evidence="1">MAM domain-containing protein</fullName>
    </recommendedName>
</protein>
<dbReference type="PANTHER" id="PTHR23282:SF101">
    <property type="entry name" value="MAM DOMAIN-CONTAINING PROTEIN"/>
    <property type="match status" value="1"/>
</dbReference>
<dbReference type="PROSITE" id="PS00740">
    <property type="entry name" value="MAM_1"/>
    <property type="match status" value="1"/>
</dbReference>
<gene>
    <name evidence="2" type="ORF">P7K49_004110</name>
</gene>
<dbReference type="EMBL" id="JASSZA010000002">
    <property type="protein sequence ID" value="KAK2117224.1"/>
    <property type="molecule type" value="Genomic_DNA"/>
</dbReference>
<evidence type="ECO:0000313" key="2">
    <source>
        <dbReference type="EMBL" id="KAK2117224.1"/>
    </source>
</evidence>
<dbReference type="InterPro" id="IPR000998">
    <property type="entry name" value="MAM_dom"/>
</dbReference>
<dbReference type="PROSITE" id="PS50060">
    <property type="entry name" value="MAM_2"/>
    <property type="match status" value="1"/>
</dbReference>
<dbReference type="CDD" id="cd06263">
    <property type="entry name" value="MAM"/>
    <property type="match status" value="1"/>
</dbReference>
<dbReference type="Proteomes" id="UP001266305">
    <property type="component" value="Unassembled WGS sequence"/>
</dbReference>
<feature type="domain" description="MAM" evidence="1">
    <location>
        <begin position="1"/>
        <end position="93"/>
    </location>
</feature>
<name>A0ABQ9W6I4_SAGOE</name>
<organism evidence="2 3">
    <name type="scientific">Saguinus oedipus</name>
    <name type="common">Cotton-top tamarin</name>
    <name type="synonym">Oedipomidas oedipus</name>
    <dbReference type="NCBI Taxonomy" id="9490"/>
    <lineage>
        <taxon>Eukaryota</taxon>
        <taxon>Metazoa</taxon>
        <taxon>Chordata</taxon>
        <taxon>Craniata</taxon>
        <taxon>Vertebrata</taxon>
        <taxon>Euteleostomi</taxon>
        <taxon>Mammalia</taxon>
        <taxon>Eutheria</taxon>
        <taxon>Euarchontoglires</taxon>
        <taxon>Primates</taxon>
        <taxon>Haplorrhini</taxon>
        <taxon>Platyrrhini</taxon>
        <taxon>Cebidae</taxon>
        <taxon>Callitrichinae</taxon>
        <taxon>Saguinus</taxon>
    </lineage>
</organism>
<dbReference type="InterPro" id="IPR013320">
    <property type="entry name" value="ConA-like_dom_sf"/>
</dbReference>
<dbReference type="InterPro" id="IPR051560">
    <property type="entry name" value="MAM_domain-containing"/>
</dbReference>
<dbReference type="PANTHER" id="PTHR23282">
    <property type="entry name" value="APICAL ENDOSOMAL GLYCOPROTEIN PRECURSOR"/>
    <property type="match status" value="1"/>
</dbReference>
<accession>A0ABQ9W6I4</accession>
<sequence length="117" mass="12649">MSGHYIYLETDKFSRAGQSVRLVSRPFCAPGDICVEFAYHMYGLGEGTTLKLLLGSPAGSPPITLWKCVGSQSPYWQNTSVTIPSGHQQPMQVRDGDRGPDCVGQGAMAGVWGYHQG</sequence>
<comment type="caution">
    <text evidence="2">The sequence shown here is derived from an EMBL/GenBank/DDBJ whole genome shotgun (WGS) entry which is preliminary data.</text>
</comment>
<evidence type="ECO:0000259" key="1">
    <source>
        <dbReference type="PROSITE" id="PS50060"/>
    </source>
</evidence>
<keyword evidence="3" id="KW-1185">Reference proteome</keyword>
<dbReference type="Gene3D" id="2.60.120.200">
    <property type="match status" value="1"/>
</dbReference>
<dbReference type="Pfam" id="PF00629">
    <property type="entry name" value="MAM"/>
    <property type="match status" value="1"/>
</dbReference>
<dbReference type="SMART" id="SM00137">
    <property type="entry name" value="MAM"/>
    <property type="match status" value="1"/>
</dbReference>
<proteinExistence type="predicted"/>
<reference evidence="2 3" key="1">
    <citation type="submission" date="2023-05" db="EMBL/GenBank/DDBJ databases">
        <title>B98-5 Cell Line De Novo Hybrid Assembly: An Optical Mapping Approach.</title>
        <authorList>
            <person name="Kananen K."/>
            <person name="Auerbach J.A."/>
            <person name="Kautto E."/>
            <person name="Blachly J.S."/>
        </authorList>
    </citation>
    <scope>NUCLEOTIDE SEQUENCE [LARGE SCALE GENOMIC DNA]</scope>
    <source>
        <strain evidence="2">B95-8</strain>
        <tissue evidence="2">Cell line</tissue>
    </source>
</reference>
<evidence type="ECO:0000313" key="3">
    <source>
        <dbReference type="Proteomes" id="UP001266305"/>
    </source>
</evidence>